<protein>
    <submittedName>
        <fullName evidence="2">Uncharacterized protein</fullName>
    </submittedName>
</protein>
<dbReference type="Gene3D" id="1.50.10.100">
    <property type="entry name" value="Chondroitin AC/alginate lyase"/>
    <property type="match status" value="1"/>
</dbReference>
<reference evidence="2 3" key="1">
    <citation type="submission" date="2019-02" db="EMBL/GenBank/DDBJ databases">
        <title>Deep-cultivation of Planctomycetes and their phenomic and genomic characterization uncovers novel biology.</title>
        <authorList>
            <person name="Wiegand S."/>
            <person name="Jogler M."/>
            <person name="Boedeker C."/>
            <person name="Pinto D."/>
            <person name="Vollmers J."/>
            <person name="Rivas-Marin E."/>
            <person name="Kohn T."/>
            <person name="Peeters S.H."/>
            <person name="Heuer A."/>
            <person name="Rast P."/>
            <person name="Oberbeckmann S."/>
            <person name="Bunk B."/>
            <person name="Jeske O."/>
            <person name="Meyerdierks A."/>
            <person name="Storesund J.E."/>
            <person name="Kallscheuer N."/>
            <person name="Luecker S."/>
            <person name="Lage O.M."/>
            <person name="Pohl T."/>
            <person name="Merkel B.J."/>
            <person name="Hornburger P."/>
            <person name="Mueller R.-W."/>
            <person name="Bruemmer F."/>
            <person name="Labrenz M."/>
            <person name="Spormann A.M."/>
            <person name="Op den Camp H."/>
            <person name="Overmann J."/>
            <person name="Amann R."/>
            <person name="Jetten M.S.M."/>
            <person name="Mascher T."/>
            <person name="Medema M.H."/>
            <person name="Devos D.P."/>
            <person name="Kaster A.-K."/>
            <person name="Ovreas L."/>
            <person name="Rohde M."/>
            <person name="Galperin M.Y."/>
            <person name="Jogler C."/>
        </authorList>
    </citation>
    <scope>NUCLEOTIDE SEQUENCE [LARGE SCALE GENOMIC DNA]</scope>
    <source>
        <strain evidence="2 3">ETA_A8</strain>
    </source>
</reference>
<dbReference type="EMBL" id="CP036274">
    <property type="protein sequence ID" value="QDU26545.1"/>
    <property type="molecule type" value="Genomic_DNA"/>
</dbReference>
<accession>A0A517Y8L2</accession>
<organism evidence="2 3">
    <name type="scientific">Anatilimnocola aggregata</name>
    <dbReference type="NCBI Taxonomy" id="2528021"/>
    <lineage>
        <taxon>Bacteria</taxon>
        <taxon>Pseudomonadati</taxon>
        <taxon>Planctomycetota</taxon>
        <taxon>Planctomycetia</taxon>
        <taxon>Pirellulales</taxon>
        <taxon>Pirellulaceae</taxon>
        <taxon>Anatilimnocola</taxon>
    </lineage>
</organism>
<evidence type="ECO:0000256" key="1">
    <source>
        <dbReference type="SAM" id="SignalP"/>
    </source>
</evidence>
<dbReference type="Proteomes" id="UP000315017">
    <property type="component" value="Chromosome"/>
</dbReference>
<proteinExistence type="predicted"/>
<feature type="chain" id="PRO_5022172417" evidence="1">
    <location>
        <begin position="28"/>
        <end position="590"/>
    </location>
</feature>
<keyword evidence="3" id="KW-1185">Reference proteome</keyword>
<feature type="signal peptide" evidence="1">
    <location>
        <begin position="1"/>
        <end position="27"/>
    </location>
</feature>
<keyword evidence="1" id="KW-0732">Signal</keyword>
<gene>
    <name evidence="2" type="ORF">ETAA8_16250</name>
</gene>
<sequence length="590" mass="64087" precursor="true">MVNAVSHCFGAAMLFVTILGGLTPVAAQTPSTGPWPAEVVGWQKPKPGEHPRLLFRIADLPDLKKRAETTEGQAILRRLRYLLDGKNGDTLLPPGQPEQSVGRFTIGHAAGYGLLYQLTGDKKYADLGLQSFDRMLQGEADRDSRYSFTNANGELRAGSSWAIAGLGYDLCYNGWSEADRQRVAKSFLNVKNGQGFNLEKVVRKPKYRPSKNHTGGILCGAAAAAALAGDPGAEDAKIWEEWLPDAYRNTMGMLTEGFGDHGWYAESQGPSHVSSDTGFQVWLKAAKVACGKDFITPRPNAQYVALRWVMEIVPQEGRPQYPLRMAAGPSYGTHEFTRGGDWSHGGQFSQGFGIVEDRYKPAMLWVYQNFVEPAEHKLTAKDAWINEKGFLPPGEKSFDAMGSPWKAVVAFVNWPIGAEPRNPAGIIPQAMEDRIHGYYCFRNQWKDANDIVVTALLGYGPKDAYKPKFGPIVVWGLGQRYEFGSLTATKPATFTTHANGSGVIAAEEKHLAVDFSGASGVPLLLVSIGVGEGKSDGVAQFTKQMVGGQSLSIMTLTKGTHPVAKVEGDKLVIGGQTITFDGKGIVFAKR</sequence>
<dbReference type="InterPro" id="IPR008929">
    <property type="entry name" value="Chondroitin_lyas"/>
</dbReference>
<dbReference type="AlphaFoldDB" id="A0A517Y8L2"/>
<dbReference type="KEGG" id="aagg:ETAA8_16250"/>
<dbReference type="SUPFAM" id="SSF48230">
    <property type="entry name" value="Chondroitin AC/alginate lyase"/>
    <property type="match status" value="1"/>
</dbReference>
<evidence type="ECO:0000313" key="2">
    <source>
        <dbReference type="EMBL" id="QDU26545.1"/>
    </source>
</evidence>
<evidence type="ECO:0000313" key="3">
    <source>
        <dbReference type="Proteomes" id="UP000315017"/>
    </source>
</evidence>
<name>A0A517Y8L2_9BACT</name>